<evidence type="ECO:0000313" key="1">
    <source>
        <dbReference type="EMBL" id="KAI1866401.1"/>
    </source>
</evidence>
<accession>A0A9P9WJ41</accession>
<sequence length="308" mass="34438">MSFGQPLFSKAATLTDETNLPQSPKPHAICSSGLRDAKAVALRFKGNQYPAVLEPILSHYSRNLVFRFKEESRYTEHEVDWEGVDEPTFALWHDLIQQHYWGGQCQSIRKMVSCNDVDTLSVLAKLADLCKKAESPAIGSWAKQEFHRQVDRMTTQWDTEANQDKTHDGLQRAFLTWEDKDCKTRIVTKFNKTLDDKVFERLSDTMDPEFYFAASKDRLKTLTQENTELKHKLSNIVKVEPTPSSANVALPYGFHPGGFSSAGTSSQPPCESEPQSYSAANATVGGGIFRGSASLFGAAKKTNYLAKT</sequence>
<evidence type="ECO:0000313" key="2">
    <source>
        <dbReference type="Proteomes" id="UP000829685"/>
    </source>
</evidence>
<protein>
    <submittedName>
        <fullName evidence="1">Uncharacterized protein</fullName>
    </submittedName>
</protein>
<reference evidence="1" key="1">
    <citation type="submission" date="2021-03" db="EMBL/GenBank/DDBJ databases">
        <title>Revisited historic fungal species revealed as producer of novel bioactive compounds through whole genome sequencing and comparative genomics.</title>
        <authorList>
            <person name="Vignolle G.A."/>
            <person name="Hochenegger N."/>
            <person name="Mach R.L."/>
            <person name="Mach-Aigner A.R."/>
            <person name="Javad Rahimi M."/>
            <person name="Salim K.A."/>
            <person name="Chan C.M."/>
            <person name="Lim L.B.L."/>
            <person name="Cai F."/>
            <person name="Druzhinina I.S."/>
            <person name="U'Ren J.M."/>
            <person name="Derntl C."/>
        </authorList>
    </citation>
    <scope>NUCLEOTIDE SEQUENCE</scope>
    <source>
        <strain evidence="1">TUCIM 5799</strain>
    </source>
</reference>
<keyword evidence="2" id="KW-1185">Reference proteome</keyword>
<organism evidence="1 2">
    <name type="scientific">Neoarthrinium moseri</name>
    <dbReference type="NCBI Taxonomy" id="1658444"/>
    <lineage>
        <taxon>Eukaryota</taxon>
        <taxon>Fungi</taxon>
        <taxon>Dikarya</taxon>
        <taxon>Ascomycota</taxon>
        <taxon>Pezizomycotina</taxon>
        <taxon>Sordariomycetes</taxon>
        <taxon>Xylariomycetidae</taxon>
        <taxon>Amphisphaeriales</taxon>
        <taxon>Apiosporaceae</taxon>
        <taxon>Neoarthrinium</taxon>
    </lineage>
</organism>
<proteinExistence type="predicted"/>
<comment type="caution">
    <text evidence="1">The sequence shown here is derived from an EMBL/GenBank/DDBJ whole genome shotgun (WGS) entry which is preliminary data.</text>
</comment>
<dbReference type="EMBL" id="JAFIMR010000020">
    <property type="protein sequence ID" value="KAI1866401.1"/>
    <property type="molecule type" value="Genomic_DNA"/>
</dbReference>
<gene>
    <name evidence="1" type="ORF">JX265_007702</name>
</gene>
<dbReference type="AlphaFoldDB" id="A0A9P9WJ41"/>
<dbReference type="Proteomes" id="UP000829685">
    <property type="component" value="Unassembled WGS sequence"/>
</dbReference>
<name>A0A9P9WJ41_9PEZI</name>